<sequence>MQPGLLNAFFDRDSVAMGDDAEGHQCLLVFTRDAPLSVFLGAPIHQVLASISGGHATWVIQLHELLVAPSPPDAGRVRVTDVAVVAEQRTAPRLLVPDAPVSQVGTGTLFAVYLAQQDPDEVYTALSRRGDGDAQLQPHLPKRASDRQFGALRAFPNPRVQKTYTQYPNNPEEIPAEQRVMLRLPAAEPHAGVGRET</sequence>
<geneLocation type="plasmid" evidence="1">
    <name>pDson03</name>
</geneLocation>
<dbReference type="EMBL" id="CP158298">
    <property type="protein sequence ID" value="XBV84193.1"/>
    <property type="molecule type" value="Genomic_DNA"/>
</dbReference>
<keyword evidence="1" id="KW-0614">Plasmid</keyword>
<protein>
    <submittedName>
        <fullName evidence="1">Uncharacterized protein</fullName>
    </submittedName>
</protein>
<evidence type="ECO:0000313" key="1">
    <source>
        <dbReference type="EMBL" id="XBV84193.1"/>
    </source>
</evidence>
<proteinExistence type="predicted"/>
<accession>A0AAU7U7B4</accession>
<gene>
    <name evidence="1" type="ORF">ABOD76_03825</name>
</gene>
<dbReference type="KEGG" id="dsc:ABOD76_03825"/>
<dbReference type="RefSeq" id="WP_350242230.1">
    <property type="nucleotide sequence ID" value="NZ_CP158298.1"/>
</dbReference>
<organism evidence="1">
    <name type="scientific">Deinococcus sonorensis KR-87</name>
    <dbReference type="NCBI Taxonomy" id="694439"/>
    <lineage>
        <taxon>Bacteria</taxon>
        <taxon>Thermotogati</taxon>
        <taxon>Deinococcota</taxon>
        <taxon>Deinococci</taxon>
        <taxon>Deinococcales</taxon>
        <taxon>Deinococcaceae</taxon>
        <taxon>Deinococcus</taxon>
    </lineage>
</organism>
<name>A0AAU7U7B4_9DEIO</name>
<dbReference type="AlphaFoldDB" id="A0AAU7U7B4"/>
<reference evidence="1" key="1">
    <citation type="submission" date="2024-06" db="EMBL/GenBank/DDBJ databases">
        <title>Draft Genome Sequence of Deinococcus sonorensis Type Strain KR-87, a Biofilm Producing Representative of the Genus Deinococcus.</title>
        <authorList>
            <person name="Boren L.S."/>
            <person name="Grosso R.A."/>
            <person name="Hugenberg-Cox A.N."/>
            <person name="Hill J.T.E."/>
            <person name="Albert C.M."/>
            <person name="Tuohy J.M."/>
        </authorList>
    </citation>
    <scope>NUCLEOTIDE SEQUENCE</scope>
    <source>
        <strain evidence="1">KR-87</strain>
        <plasmid evidence="1">pDson03</plasmid>
    </source>
</reference>